<gene>
    <name evidence="9" type="ORF">LZ480_15780</name>
</gene>
<dbReference type="Pfam" id="PF02518">
    <property type="entry name" value="HATPase_c"/>
    <property type="match status" value="1"/>
</dbReference>
<dbReference type="InterPro" id="IPR005467">
    <property type="entry name" value="His_kinase_dom"/>
</dbReference>
<protein>
    <recommendedName>
        <fullName evidence="2">histidine kinase</fullName>
        <ecNumber evidence="2">2.7.13.3</ecNumber>
    </recommendedName>
</protein>
<sequence length="89" mass="9826">MISAKKHKDWIVVDVADNGLGIDDVAKEHLFDMFYSTSQSIADSRRGMGIGLALCKSIIQAHEGTLTVHDHLPTGAIFRFTLQSQEVEL</sequence>
<reference evidence="9 10" key="1">
    <citation type="submission" date="2022-03" db="EMBL/GenBank/DDBJ databases">
        <authorList>
            <person name="Jo J.-H."/>
            <person name="Im W.-T."/>
        </authorList>
    </citation>
    <scope>NUCLEOTIDE SEQUENCE [LARGE SCALE GENOMIC DNA]</scope>
    <source>
        <strain evidence="9 10">MA9</strain>
    </source>
</reference>
<evidence type="ECO:0000256" key="7">
    <source>
        <dbReference type="ARBA" id="ARBA00023012"/>
    </source>
</evidence>
<keyword evidence="5" id="KW-0418">Kinase</keyword>
<dbReference type="GO" id="GO:0005524">
    <property type="term" value="F:ATP binding"/>
    <property type="evidence" value="ECO:0007669"/>
    <property type="project" value="UniProtKB-KW"/>
</dbReference>
<evidence type="ECO:0000256" key="5">
    <source>
        <dbReference type="ARBA" id="ARBA00022777"/>
    </source>
</evidence>
<dbReference type="InterPro" id="IPR004358">
    <property type="entry name" value="Sig_transdc_His_kin-like_C"/>
</dbReference>
<dbReference type="PROSITE" id="PS50109">
    <property type="entry name" value="HIS_KIN"/>
    <property type="match status" value="1"/>
</dbReference>
<evidence type="ECO:0000256" key="6">
    <source>
        <dbReference type="ARBA" id="ARBA00022840"/>
    </source>
</evidence>
<keyword evidence="10" id="KW-1185">Reference proteome</keyword>
<evidence type="ECO:0000313" key="10">
    <source>
        <dbReference type="Proteomes" id="UP001316087"/>
    </source>
</evidence>
<dbReference type="InterPro" id="IPR052023">
    <property type="entry name" value="Histidine_kinase_KdpD"/>
</dbReference>
<dbReference type="EC" id="2.7.13.3" evidence="2"/>
<evidence type="ECO:0000259" key="8">
    <source>
        <dbReference type="PROSITE" id="PS50109"/>
    </source>
</evidence>
<comment type="caution">
    <text evidence="9">The sequence shown here is derived from an EMBL/GenBank/DDBJ whole genome shotgun (WGS) entry which is preliminary data.</text>
</comment>
<keyword evidence="3" id="KW-0808">Transferase</keyword>
<dbReference type="Proteomes" id="UP001316087">
    <property type="component" value="Unassembled WGS sequence"/>
</dbReference>
<dbReference type="PANTHER" id="PTHR45569:SF1">
    <property type="entry name" value="SENSOR PROTEIN KDPD"/>
    <property type="match status" value="1"/>
</dbReference>
<evidence type="ECO:0000313" key="9">
    <source>
        <dbReference type="EMBL" id="MCH7323335.1"/>
    </source>
</evidence>
<keyword evidence="4" id="KW-0547">Nucleotide-binding</keyword>
<evidence type="ECO:0000256" key="2">
    <source>
        <dbReference type="ARBA" id="ARBA00012438"/>
    </source>
</evidence>
<dbReference type="PRINTS" id="PR00344">
    <property type="entry name" value="BCTRLSENSOR"/>
</dbReference>
<keyword evidence="7" id="KW-0902">Two-component regulatory system</keyword>
<evidence type="ECO:0000256" key="3">
    <source>
        <dbReference type="ARBA" id="ARBA00022679"/>
    </source>
</evidence>
<name>A0ABS9UHD5_9BACL</name>
<dbReference type="SUPFAM" id="SSF55874">
    <property type="entry name" value="ATPase domain of HSP90 chaperone/DNA topoisomerase II/histidine kinase"/>
    <property type="match status" value="1"/>
</dbReference>
<organism evidence="9 10">
    <name type="scientific">Solibacillus palustris</name>
    <dbReference type="NCBI Taxonomy" id="2908203"/>
    <lineage>
        <taxon>Bacteria</taxon>
        <taxon>Bacillati</taxon>
        <taxon>Bacillota</taxon>
        <taxon>Bacilli</taxon>
        <taxon>Bacillales</taxon>
        <taxon>Caryophanaceae</taxon>
        <taxon>Solibacillus</taxon>
    </lineage>
</organism>
<dbReference type="SMART" id="SM00387">
    <property type="entry name" value="HATPase_c"/>
    <property type="match status" value="1"/>
</dbReference>
<dbReference type="EMBL" id="JAKZFC010000007">
    <property type="protein sequence ID" value="MCH7323335.1"/>
    <property type="molecule type" value="Genomic_DNA"/>
</dbReference>
<comment type="catalytic activity">
    <reaction evidence="1">
        <text>ATP + protein L-histidine = ADP + protein N-phospho-L-histidine.</text>
        <dbReference type="EC" id="2.7.13.3"/>
    </reaction>
</comment>
<proteinExistence type="predicted"/>
<evidence type="ECO:0000256" key="4">
    <source>
        <dbReference type="ARBA" id="ARBA00022741"/>
    </source>
</evidence>
<dbReference type="Gene3D" id="3.30.565.10">
    <property type="entry name" value="Histidine kinase-like ATPase, C-terminal domain"/>
    <property type="match status" value="1"/>
</dbReference>
<keyword evidence="6 9" id="KW-0067">ATP-binding</keyword>
<dbReference type="InterPro" id="IPR036890">
    <property type="entry name" value="HATPase_C_sf"/>
</dbReference>
<dbReference type="InterPro" id="IPR003594">
    <property type="entry name" value="HATPase_dom"/>
</dbReference>
<accession>A0ABS9UHD5</accession>
<feature type="domain" description="Histidine kinase" evidence="8">
    <location>
        <begin position="1"/>
        <end position="86"/>
    </location>
</feature>
<dbReference type="PANTHER" id="PTHR45569">
    <property type="entry name" value="SENSOR PROTEIN KDPD"/>
    <property type="match status" value="1"/>
</dbReference>
<evidence type="ECO:0000256" key="1">
    <source>
        <dbReference type="ARBA" id="ARBA00000085"/>
    </source>
</evidence>